<evidence type="ECO:0000313" key="5">
    <source>
        <dbReference type="Proteomes" id="UP000604046"/>
    </source>
</evidence>
<keyword evidence="3" id="KW-0812">Transmembrane</keyword>
<dbReference type="Gene3D" id="1.25.40.10">
    <property type="entry name" value="Tetratricopeptide repeat domain"/>
    <property type="match status" value="3"/>
</dbReference>
<dbReference type="Pfam" id="PF01535">
    <property type="entry name" value="PPR"/>
    <property type="match status" value="1"/>
</dbReference>
<dbReference type="AlphaFoldDB" id="A0A812TW55"/>
<feature type="repeat" description="PPR" evidence="2">
    <location>
        <begin position="439"/>
        <end position="473"/>
    </location>
</feature>
<proteinExistence type="predicted"/>
<dbReference type="PROSITE" id="PS51375">
    <property type="entry name" value="PPR"/>
    <property type="match status" value="1"/>
</dbReference>
<reference evidence="4" key="1">
    <citation type="submission" date="2021-02" db="EMBL/GenBank/DDBJ databases">
        <authorList>
            <person name="Dougan E. K."/>
            <person name="Rhodes N."/>
            <person name="Thang M."/>
            <person name="Chan C."/>
        </authorList>
    </citation>
    <scope>NUCLEOTIDE SEQUENCE</scope>
</reference>
<dbReference type="Pfam" id="PF13812">
    <property type="entry name" value="PPR_3"/>
    <property type="match status" value="2"/>
</dbReference>
<evidence type="ECO:0000256" key="1">
    <source>
        <dbReference type="ARBA" id="ARBA00022737"/>
    </source>
</evidence>
<dbReference type="InterPro" id="IPR011990">
    <property type="entry name" value="TPR-like_helical_dom_sf"/>
</dbReference>
<keyword evidence="3" id="KW-1133">Transmembrane helix</keyword>
<evidence type="ECO:0000256" key="3">
    <source>
        <dbReference type="SAM" id="Phobius"/>
    </source>
</evidence>
<accession>A0A812TW55</accession>
<organism evidence="4 5">
    <name type="scientific">Symbiodinium natans</name>
    <dbReference type="NCBI Taxonomy" id="878477"/>
    <lineage>
        <taxon>Eukaryota</taxon>
        <taxon>Sar</taxon>
        <taxon>Alveolata</taxon>
        <taxon>Dinophyceae</taxon>
        <taxon>Suessiales</taxon>
        <taxon>Symbiodiniaceae</taxon>
        <taxon>Symbiodinium</taxon>
    </lineage>
</organism>
<keyword evidence="3" id="KW-0472">Membrane</keyword>
<evidence type="ECO:0000313" key="4">
    <source>
        <dbReference type="EMBL" id="CAE7541265.1"/>
    </source>
</evidence>
<dbReference type="PANTHER" id="PTHR47936:SF1">
    <property type="entry name" value="PENTATRICOPEPTIDE REPEAT-CONTAINING PROTEIN GUN1, CHLOROPLASTIC"/>
    <property type="match status" value="1"/>
</dbReference>
<dbReference type="EMBL" id="CAJNDS010002603">
    <property type="protein sequence ID" value="CAE7541265.1"/>
    <property type="molecule type" value="Genomic_DNA"/>
</dbReference>
<dbReference type="InterPro" id="IPR002885">
    <property type="entry name" value="PPR_rpt"/>
</dbReference>
<evidence type="ECO:0008006" key="6">
    <source>
        <dbReference type="Google" id="ProtNLM"/>
    </source>
</evidence>
<gene>
    <name evidence="4" type="ORF">SNAT2548_LOCUS30352</name>
</gene>
<name>A0A812TW55_9DINO</name>
<comment type="caution">
    <text evidence="4">The sequence shown here is derived from an EMBL/GenBank/DDBJ whole genome shotgun (WGS) entry which is preliminary data.</text>
</comment>
<dbReference type="OrthoDB" id="185373at2759"/>
<dbReference type="Proteomes" id="UP000604046">
    <property type="component" value="Unassembled WGS sequence"/>
</dbReference>
<feature type="transmembrane region" description="Helical" evidence="3">
    <location>
        <begin position="53"/>
        <end position="72"/>
    </location>
</feature>
<sequence length="676" mass="74991">MRRQQSPDGADPGKGTSRLFSLLRSVQTGHVINTMWASEGTALCRVQMSLVKFFLIWPLKAVAPLAYMYWAWRLMRSLSGRATRSAQPQGALAILRAAVTWGLQESFSFLLGLEVFFYLYYRYKHAALQADIGQLSLFLDVFGRGRWWVSKLLHTGHARRCGTERSHFWKVQLLKAIKSCRQSNCWEFSLQLLHVAELTLDPDLMTYNSAAASITADRWWMSADIISTLRERLFEADVITYGSAIAACKQGLWFRSVALLAALKRHDLEDDIVAWGSTVGACAPSTWQQCLHLLSKLDFRGHAASSRVYVTAMSSFRERWQQAAQLLRAHDLVYAPSLPLFNSFLAALENCGQWQRALHFVLLVRDRACEPDITTYNTAMSACAAASCWKLALILMDCVENSKLHPDVITHNAAITACANAGLWKRALALMVGMKGQKSRISFNAALHACAGSAAWEQGLAVFALMERADIAPDAFSHTAVLSAIGRAQRWPDAVVWFRNIRASCRPSLEVYNAILDALEKGGEWQSALRMLWEIEAEEGLKADLVSYSSVSSACDKGCAWQPALQVLQELKPRALRADVLIYSTTLGSCDRVSKWKWNLHVFSDLRVDRLGGDAICFAAAVGSAAVGFKWLLAMSLVDALSQRTPSSTFSKAVTACEYSGCPAMVLSAQSQSRIM</sequence>
<keyword evidence="5" id="KW-1185">Reference proteome</keyword>
<keyword evidence="1" id="KW-0677">Repeat</keyword>
<dbReference type="PANTHER" id="PTHR47936">
    <property type="entry name" value="PPR_LONG DOMAIN-CONTAINING PROTEIN"/>
    <property type="match status" value="1"/>
</dbReference>
<evidence type="ECO:0000256" key="2">
    <source>
        <dbReference type="PROSITE-ProRule" id="PRU00708"/>
    </source>
</evidence>
<protein>
    <recommendedName>
        <fullName evidence="6">Pentatricopeptide repeat-containing protein, chloroplastic</fullName>
    </recommendedName>
</protein>